<accession>A0A926XUR4</accession>
<dbReference type="InterPro" id="IPR023186">
    <property type="entry name" value="IUNH"/>
</dbReference>
<keyword evidence="1 4" id="KW-0378">Hydrolase</keyword>
<comment type="caution">
    <text evidence="4">The sequence shown here is derived from an EMBL/GenBank/DDBJ whole genome shotgun (WGS) entry which is preliminary data.</text>
</comment>
<keyword evidence="5" id="KW-1185">Reference proteome</keyword>
<organism evidence="4 5">
    <name type="scientific">Spirosoma profusum</name>
    <dbReference type="NCBI Taxonomy" id="2771354"/>
    <lineage>
        <taxon>Bacteria</taxon>
        <taxon>Pseudomonadati</taxon>
        <taxon>Bacteroidota</taxon>
        <taxon>Cytophagia</taxon>
        <taxon>Cytophagales</taxon>
        <taxon>Cytophagaceae</taxon>
        <taxon>Spirosoma</taxon>
    </lineage>
</organism>
<dbReference type="PANTHER" id="PTHR12304">
    <property type="entry name" value="INOSINE-URIDINE PREFERRING NUCLEOSIDE HYDROLASE"/>
    <property type="match status" value="1"/>
</dbReference>
<evidence type="ECO:0000256" key="1">
    <source>
        <dbReference type="ARBA" id="ARBA00022801"/>
    </source>
</evidence>
<dbReference type="AlphaFoldDB" id="A0A926XUR4"/>
<dbReference type="CDD" id="cd02651">
    <property type="entry name" value="nuc_hydro_IU_UC_XIUA"/>
    <property type="match status" value="1"/>
</dbReference>
<dbReference type="GO" id="GO:0006152">
    <property type="term" value="P:purine nucleoside catabolic process"/>
    <property type="evidence" value="ECO:0007669"/>
    <property type="project" value="TreeGrafter"/>
</dbReference>
<dbReference type="RefSeq" id="WP_190886738.1">
    <property type="nucleotide sequence ID" value="NZ_JACWZY010000006.1"/>
</dbReference>
<gene>
    <name evidence="4" type="ORF">IC229_09535</name>
</gene>
<dbReference type="InterPro" id="IPR036452">
    <property type="entry name" value="Ribo_hydro-like"/>
</dbReference>
<evidence type="ECO:0000313" key="5">
    <source>
        <dbReference type="Proteomes" id="UP000598820"/>
    </source>
</evidence>
<protein>
    <submittedName>
        <fullName evidence="4">Nucleoside hydrolase</fullName>
    </submittedName>
</protein>
<dbReference type="GO" id="GO:0008477">
    <property type="term" value="F:purine nucleosidase activity"/>
    <property type="evidence" value="ECO:0007669"/>
    <property type="project" value="TreeGrafter"/>
</dbReference>
<sequence length="312" mass="34373">MKKLPIIIDCDPGHDDAVMLMLAVGSGLFDIKAITTSAGNQTQAKTLKNALKLVTLLEVDIPVYKGCEKPLFRELIIADYVHGEMGMDGPTLPEPTLRPETLSAVEAMALILTERSEKITIVPTGPLTNIATFLLAYPHLKPKIEQISLMGGGAFRGNMTPTAEFNIYVDPEAAAVVFNSGVPITMCGLDVTHKALVFQEDIERFRKIGNQSGKVVAELMDFFSIFYRRERPELEGGAALHDPCAIAYLIDPSIFSAKKCYVDVEVNGKLTTGTTVVDFFDVLKQKPNVNFVYDIDRTKYINLIYEAVQKLP</sequence>
<evidence type="ECO:0000256" key="2">
    <source>
        <dbReference type="ARBA" id="ARBA00023295"/>
    </source>
</evidence>
<proteinExistence type="predicted"/>
<name>A0A926XUR4_9BACT</name>
<dbReference type="EMBL" id="JACWZY010000006">
    <property type="protein sequence ID" value="MBD2700879.1"/>
    <property type="molecule type" value="Genomic_DNA"/>
</dbReference>
<dbReference type="Gene3D" id="3.90.245.10">
    <property type="entry name" value="Ribonucleoside hydrolase-like"/>
    <property type="match status" value="1"/>
</dbReference>
<reference evidence="4" key="1">
    <citation type="submission" date="2020-09" db="EMBL/GenBank/DDBJ databases">
        <authorList>
            <person name="Kim M.K."/>
        </authorList>
    </citation>
    <scope>NUCLEOTIDE SEQUENCE</scope>
    <source>
        <strain evidence="4">BT702</strain>
    </source>
</reference>
<dbReference type="InterPro" id="IPR001910">
    <property type="entry name" value="Inosine/uridine_hydrolase_dom"/>
</dbReference>
<dbReference type="PANTHER" id="PTHR12304:SF4">
    <property type="entry name" value="URIDINE NUCLEOSIDASE"/>
    <property type="match status" value="1"/>
</dbReference>
<dbReference type="Proteomes" id="UP000598820">
    <property type="component" value="Unassembled WGS sequence"/>
</dbReference>
<dbReference type="GO" id="GO:0005829">
    <property type="term" value="C:cytosol"/>
    <property type="evidence" value="ECO:0007669"/>
    <property type="project" value="TreeGrafter"/>
</dbReference>
<keyword evidence="2" id="KW-0326">Glycosidase</keyword>
<evidence type="ECO:0000313" key="4">
    <source>
        <dbReference type="EMBL" id="MBD2700879.1"/>
    </source>
</evidence>
<dbReference type="SUPFAM" id="SSF53590">
    <property type="entry name" value="Nucleoside hydrolase"/>
    <property type="match status" value="1"/>
</dbReference>
<feature type="domain" description="Inosine/uridine-preferring nucleoside hydrolase" evidence="3">
    <location>
        <begin position="6"/>
        <end position="301"/>
    </location>
</feature>
<evidence type="ECO:0000259" key="3">
    <source>
        <dbReference type="Pfam" id="PF01156"/>
    </source>
</evidence>
<dbReference type="Pfam" id="PF01156">
    <property type="entry name" value="IU_nuc_hydro"/>
    <property type="match status" value="1"/>
</dbReference>